<name>A0ACC0H3S7_9ERIC</name>
<reference evidence="1 2" key="1">
    <citation type="journal article" date="2022" name="Plant J.">
        <title>Chromosome-level genome of Camellia lanceoleosa provides a valuable resource for understanding genome evolution and self-incompatibility.</title>
        <authorList>
            <person name="Gong W."/>
            <person name="Xiao S."/>
            <person name="Wang L."/>
            <person name="Liao Z."/>
            <person name="Chang Y."/>
            <person name="Mo W."/>
            <person name="Hu G."/>
            <person name="Li W."/>
            <person name="Zhao G."/>
            <person name="Zhu H."/>
            <person name="Hu X."/>
            <person name="Ji K."/>
            <person name="Xiang X."/>
            <person name="Song Q."/>
            <person name="Yuan D."/>
            <person name="Jin S."/>
            <person name="Zhang L."/>
        </authorList>
    </citation>
    <scope>NUCLEOTIDE SEQUENCE [LARGE SCALE GENOMIC DNA]</scope>
    <source>
        <strain evidence="1">SQ_2022a</strain>
    </source>
</reference>
<proteinExistence type="predicted"/>
<accession>A0ACC0H3S7</accession>
<comment type="caution">
    <text evidence="1">The sequence shown here is derived from an EMBL/GenBank/DDBJ whole genome shotgun (WGS) entry which is preliminary data.</text>
</comment>
<evidence type="ECO:0000313" key="2">
    <source>
        <dbReference type="Proteomes" id="UP001060215"/>
    </source>
</evidence>
<dbReference type="EMBL" id="CM045764">
    <property type="protein sequence ID" value="KAI8007392.1"/>
    <property type="molecule type" value="Genomic_DNA"/>
</dbReference>
<keyword evidence="2" id="KW-1185">Reference proteome</keyword>
<protein>
    <submittedName>
        <fullName evidence="1">Uncharacterized protein</fullName>
    </submittedName>
</protein>
<organism evidence="1 2">
    <name type="scientific">Camellia lanceoleosa</name>
    <dbReference type="NCBI Taxonomy" id="1840588"/>
    <lineage>
        <taxon>Eukaryota</taxon>
        <taxon>Viridiplantae</taxon>
        <taxon>Streptophyta</taxon>
        <taxon>Embryophyta</taxon>
        <taxon>Tracheophyta</taxon>
        <taxon>Spermatophyta</taxon>
        <taxon>Magnoliopsida</taxon>
        <taxon>eudicotyledons</taxon>
        <taxon>Gunneridae</taxon>
        <taxon>Pentapetalae</taxon>
        <taxon>asterids</taxon>
        <taxon>Ericales</taxon>
        <taxon>Theaceae</taxon>
        <taxon>Camellia</taxon>
    </lineage>
</organism>
<gene>
    <name evidence="1" type="ORF">LOK49_LG07G01611</name>
</gene>
<dbReference type="Proteomes" id="UP001060215">
    <property type="component" value="Chromosome 7"/>
</dbReference>
<sequence>MGGTATVSWKLKGKESFAQVVSGKGSVTNATLTVQVYEVGNGWLLTSALVRLKPLYCGADFKTELREGEASCNSTSVVAQTVSGMGKPISGGACGNREVALNVQNGVYSPVDGDFSNPGLLKSLSGSDLLRPGLNIEVILTRAPDLNEVETQTHRPPAIKSVQVQSDLDDSIQPCSVKEPLARNGRGQQRHFGFFYRIKSEEDSHQEGAK</sequence>
<evidence type="ECO:0000313" key="1">
    <source>
        <dbReference type="EMBL" id="KAI8007392.1"/>
    </source>
</evidence>